<accession>A0A3N6P8T7</accession>
<sequence length="69" mass="7541">MAAFVRTTKINSYAMDAINILMEAIVTQFFLQIDMKMKMEQAIPAPLGSGHAGVYCLNVLGHVAKANLK</sequence>
<dbReference type="EMBL" id="RCBY01000430">
    <property type="protein sequence ID" value="RQH19902.1"/>
    <property type="molecule type" value="Genomic_DNA"/>
</dbReference>
<gene>
    <name evidence="1" type="ORF">D5R40_32255</name>
</gene>
<comment type="caution">
    <text evidence="1">The sequence shown here is derived from an EMBL/GenBank/DDBJ whole genome shotgun (WGS) entry which is preliminary data.</text>
</comment>
<dbReference type="Proteomes" id="UP000269154">
    <property type="component" value="Unassembled WGS sequence"/>
</dbReference>
<dbReference type="RefSeq" id="WP_124155757.1">
    <property type="nucleotide sequence ID" value="NZ_CAWOLW010000369.1"/>
</dbReference>
<dbReference type="AlphaFoldDB" id="A0A3N6P8T7"/>
<organism evidence="1 2">
    <name type="scientific">Okeania hirsuta</name>
    <dbReference type="NCBI Taxonomy" id="1458930"/>
    <lineage>
        <taxon>Bacteria</taxon>
        <taxon>Bacillati</taxon>
        <taxon>Cyanobacteriota</taxon>
        <taxon>Cyanophyceae</taxon>
        <taxon>Oscillatoriophycideae</taxon>
        <taxon>Oscillatoriales</taxon>
        <taxon>Microcoleaceae</taxon>
        <taxon>Okeania</taxon>
    </lineage>
</organism>
<keyword evidence="2" id="KW-1185">Reference proteome</keyword>
<protein>
    <submittedName>
        <fullName evidence="1">Uncharacterized protein</fullName>
    </submittedName>
</protein>
<evidence type="ECO:0000313" key="1">
    <source>
        <dbReference type="EMBL" id="RQH19902.1"/>
    </source>
</evidence>
<reference evidence="1 2" key="1">
    <citation type="journal article" date="2018" name="ACS Chem. Biol.">
        <title>Ketoreductase domain dysfunction expands chemodiversity: malyngamide biosynthesis in the cyanobacterium Okeania hirsuta.</title>
        <authorList>
            <person name="Moss N.A."/>
            <person name="Leao T."/>
            <person name="Rankin M."/>
            <person name="McCullough T.M."/>
            <person name="Qu P."/>
            <person name="Korobeynikov A."/>
            <person name="Smith J.L."/>
            <person name="Gerwick L."/>
            <person name="Gerwick W.H."/>
        </authorList>
    </citation>
    <scope>NUCLEOTIDE SEQUENCE [LARGE SCALE GENOMIC DNA]</scope>
    <source>
        <strain evidence="1 2">PAB10Feb10-1</strain>
    </source>
</reference>
<name>A0A3N6P8T7_9CYAN</name>
<evidence type="ECO:0000313" key="2">
    <source>
        <dbReference type="Proteomes" id="UP000269154"/>
    </source>
</evidence>
<proteinExistence type="predicted"/>